<accession>A0ABZ2RP97</accession>
<dbReference type="Proteomes" id="UP001477443">
    <property type="component" value="Chromosome"/>
</dbReference>
<dbReference type="EMBL" id="CP148067">
    <property type="protein sequence ID" value="WXL28817.1"/>
    <property type="molecule type" value="Genomic_DNA"/>
</dbReference>
<sequence>MNLLTVYCGISESFSVTENAIQELLNIAIAENKNIKIINEPRIIFLEDRSNVSIIIDVKVKRNASLKETLDNLRSDIISKFENLVGFKPKNLKICFVGNY</sequence>
<dbReference type="RefSeq" id="WP_338822366.1">
    <property type="nucleotide sequence ID" value="NZ_CP148067.1"/>
</dbReference>
<evidence type="ECO:0000313" key="2">
    <source>
        <dbReference type="Proteomes" id="UP001477443"/>
    </source>
</evidence>
<reference evidence="1" key="1">
    <citation type="submission" date="2024-03" db="EMBL/GenBank/DDBJ databases">
        <title>Complete genome sequence of Mycoplasma felifaucium Z921 isolated from the trachea of a cheetah.</title>
        <authorList>
            <person name="Spergser J."/>
        </authorList>
    </citation>
    <scope>NUCLEOTIDE SEQUENCE [LARGE SCALE GENOMIC DNA]</scope>
    <source>
        <strain evidence="1">Z921</strain>
    </source>
</reference>
<dbReference type="InterPro" id="IPR054781">
    <property type="entry name" value="Asp23-rel"/>
</dbReference>
<keyword evidence="2" id="KW-1185">Reference proteome</keyword>
<protein>
    <recommendedName>
        <fullName evidence="3">Asp23/Gls24 family envelope stress response protein</fullName>
    </recommendedName>
</protein>
<proteinExistence type="predicted"/>
<name>A0ABZ2RP97_9BACT</name>
<dbReference type="NCBIfam" id="NF045836">
    <property type="entry name" value="MMB_0454_fam"/>
    <property type="match status" value="1"/>
</dbReference>
<organism evidence="1 2">
    <name type="scientific">Mycoplasmopsis felifaucium</name>
    <dbReference type="NCBI Taxonomy" id="35768"/>
    <lineage>
        <taxon>Bacteria</taxon>
        <taxon>Bacillati</taxon>
        <taxon>Mycoplasmatota</taxon>
        <taxon>Mycoplasmoidales</taxon>
        <taxon>Metamycoplasmataceae</taxon>
        <taxon>Mycoplasmopsis</taxon>
    </lineage>
</organism>
<evidence type="ECO:0008006" key="3">
    <source>
        <dbReference type="Google" id="ProtNLM"/>
    </source>
</evidence>
<gene>
    <name evidence="1" type="ORF">WG617_02150</name>
</gene>
<evidence type="ECO:0000313" key="1">
    <source>
        <dbReference type="EMBL" id="WXL28817.1"/>
    </source>
</evidence>